<proteinExistence type="predicted"/>
<name>W4M255_9BACT</name>
<dbReference type="EMBL" id="AZHX01001266">
    <property type="protein sequence ID" value="ETX04233.1"/>
    <property type="molecule type" value="Genomic_DNA"/>
</dbReference>
<dbReference type="AlphaFoldDB" id="W4M255"/>
<reference evidence="1 2" key="1">
    <citation type="journal article" date="2014" name="Nature">
        <title>An environmental bacterial taxon with a large and distinct metabolic repertoire.</title>
        <authorList>
            <person name="Wilson M.C."/>
            <person name="Mori T."/>
            <person name="Ruckert C."/>
            <person name="Uria A.R."/>
            <person name="Helf M.J."/>
            <person name="Takada K."/>
            <person name="Gernert C."/>
            <person name="Steffens U.A."/>
            <person name="Heycke N."/>
            <person name="Schmitt S."/>
            <person name="Rinke C."/>
            <person name="Helfrich E.J."/>
            <person name="Brachmann A.O."/>
            <person name="Gurgui C."/>
            <person name="Wakimoto T."/>
            <person name="Kracht M."/>
            <person name="Crusemann M."/>
            <person name="Hentschel U."/>
            <person name="Abe I."/>
            <person name="Matsunaga S."/>
            <person name="Kalinowski J."/>
            <person name="Takeyama H."/>
            <person name="Piel J."/>
        </authorList>
    </citation>
    <scope>NUCLEOTIDE SEQUENCE [LARGE SCALE GENOMIC DNA]</scope>
    <source>
        <strain evidence="2">TSY2</strain>
    </source>
</reference>
<accession>W4M255</accession>
<evidence type="ECO:0000313" key="2">
    <source>
        <dbReference type="Proteomes" id="UP000019140"/>
    </source>
</evidence>
<dbReference type="Proteomes" id="UP000019140">
    <property type="component" value="Unassembled WGS sequence"/>
</dbReference>
<keyword evidence="2" id="KW-1185">Reference proteome</keyword>
<evidence type="ECO:0000313" key="1">
    <source>
        <dbReference type="EMBL" id="ETX04233.1"/>
    </source>
</evidence>
<sequence length="75" mass="8428">MPKIDLTYEQLFEAANQLAAHEKDQLVAALKARSDHSDDPPFTEDDPLWNVVGMGQGTGESVARHHDDILYRKHS</sequence>
<gene>
    <name evidence="1" type="ORF">ETSY2_29950</name>
</gene>
<comment type="caution">
    <text evidence="1">The sequence shown here is derived from an EMBL/GenBank/DDBJ whole genome shotgun (WGS) entry which is preliminary data.</text>
</comment>
<dbReference type="HOGENOM" id="CLU_2664243_0_0_7"/>
<protein>
    <submittedName>
        <fullName evidence="1">Uncharacterized protein</fullName>
    </submittedName>
</protein>
<organism evidence="1 2">
    <name type="scientific">Candidatus Entotheonella gemina</name>
    <dbReference type="NCBI Taxonomy" id="1429439"/>
    <lineage>
        <taxon>Bacteria</taxon>
        <taxon>Pseudomonadati</taxon>
        <taxon>Nitrospinota/Tectimicrobiota group</taxon>
        <taxon>Candidatus Tectimicrobiota</taxon>
        <taxon>Candidatus Entotheonellia</taxon>
        <taxon>Candidatus Entotheonellales</taxon>
        <taxon>Candidatus Entotheonellaceae</taxon>
        <taxon>Candidatus Entotheonella</taxon>
    </lineage>
</organism>